<sequence length="106" mass="11436">MAKTDKDQLQKRSELIAKAVKRGEKLERTLTKLVAYSDPGSAAESFLKSVQEGLEAIRKGAKSKGAKPAIKRTSDESAKKPTKRKSASKKPVLAEAVPPTDTNVSE</sequence>
<reference evidence="2 3" key="1">
    <citation type="submission" date="2016-10" db="EMBL/GenBank/DDBJ databases">
        <authorList>
            <person name="de Groot N.N."/>
        </authorList>
    </citation>
    <scope>NUCLEOTIDE SEQUENCE [LARGE SCALE GENOMIC DNA]</scope>
    <source>
        <strain evidence="2 3">CGMCC 1.7666</strain>
    </source>
</reference>
<dbReference type="OrthoDB" id="8021374at2"/>
<name>A0A1G5I6J6_9HYPH</name>
<dbReference type="STRING" id="549386.SAMN02927923_02093"/>
<feature type="region of interest" description="Disordered" evidence="1">
    <location>
        <begin position="59"/>
        <end position="106"/>
    </location>
</feature>
<evidence type="ECO:0000313" key="3">
    <source>
        <dbReference type="Proteomes" id="UP000199569"/>
    </source>
</evidence>
<dbReference type="RefSeq" id="WP_091134028.1">
    <property type="nucleotide sequence ID" value="NZ_FMVJ01000005.1"/>
</dbReference>
<evidence type="ECO:0000313" key="2">
    <source>
        <dbReference type="EMBL" id="SCY71310.1"/>
    </source>
</evidence>
<dbReference type="Proteomes" id="UP000199569">
    <property type="component" value="Unassembled WGS sequence"/>
</dbReference>
<organism evidence="2 3">
    <name type="scientific">Microvirga guangxiensis</name>
    <dbReference type="NCBI Taxonomy" id="549386"/>
    <lineage>
        <taxon>Bacteria</taxon>
        <taxon>Pseudomonadati</taxon>
        <taxon>Pseudomonadota</taxon>
        <taxon>Alphaproteobacteria</taxon>
        <taxon>Hyphomicrobiales</taxon>
        <taxon>Methylobacteriaceae</taxon>
        <taxon>Microvirga</taxon>
    </lineage>
</organism>
<gene>
    <name evidence="2" type="ORF">SAMN02927923_02093</name>
</gene>
<accession>A0A1G5I6J6</accession>
<protein>
    <submittedName>
        <fullName evidence="2">Uncharacterized protein</fullName>
    </submittedName>
</protein>
<keyword evidence="3" id="KW-1185">Reference proteome</keyword>
<dbReference type="AlphaFoldDB" id="A0A1G5I6J6"/>
<evidence type="ECO:0000256" key="1">
    <source>
        <dbReference type="SAM" id="MobiDB-lite"/>
    </source>
</evidence>
<proteinExistence type="predicted"/>
<dbReference type="EMBL" id="FMVJ01000005">
    <property type="protein sequence ID" value="SCY71310.1"/>
    <property type="molecule type" value="Genomic_DNA"/>
</dbReference>